<dbReference type="Gene3D" id="3.40.630.30">
    <property type="match status" value="1"/>
</dbReference>
<dbReference type="InterPro" id="IPR000182">
    <property type="entry name" value="GNAT_dom"/>
</dbReference>
<evidence type="ECO:0000259" key="1">
    <source>
        <dbReference type="PROSITE" id="PS51186"/>
    </source>
</evidence>
<dbReference type="Proteomes" id="UP001236507">
    <property type="component" value="Unassembled WGS sequence"/>
</dbReference>
<dbReference type="InterPro" id="IPR016181">
    <property type="entry name" value="Acyl_CoA_acyltransferase"/>
</dbReference>
<evidence type="ECO:0000313" key="2">
    <source>
        <dbReference type="EMBL" id="MDI9861324.1"/>
    </source>
</evidence>
<keyword evidence="3" id="KW-1185">Reference proteome</keyword>
<proteinExistence type="predicted"/>
<name>A0ABT6YCZ7_9BACT</name>
<dbReference type="PROSITE" id="PS51186">
    <property type="entry name" value="GNAT"/>
    <property type="match status" value="1"/>
</dbReference>
<reference evidence="2 3" key="1">
    <citation type="submission" date="2023-05" db="EMBL/GenBank/DDBJ databases">
        <title>Novel species of genus Flectobacillus isolated from stream in China.</title>
        <authorList>
            <person name="Lu H."/>
        </authorList>
    </citation>
    <scope>NUCLEOTIDE SEQUENCE [LARGE SCALE GENOMIC DNA]</scope>
    <source>
        <strain evidence="2 3">KCTC 42575</strain>
    </source>
</reference>
<dbReference type="PANTHER" id="PTHR13355:SF15">
    <property type="entry name" value="GCN5-RELATED N-ACETYLTRANSFERASE 3, CHLOROPLASTIC"/>
    <property type="match status" value="1"/>
</dbReference>
<evidence type="ECO:0000313" key="3">
    <source>
        <dbReference type="Proteomes" id="UP001236507"/>
    </source>
</evidence>
<feature type="domain" description="N-acetyltransferase" evidence="1">
    <location>
        <begin position="1"/>
        <end position="146"/>
    </location>
</feature>
<gene>
    <name evidence="2" type="ORF">QM524_19045</name>
</gene>
<dbReference type="Pfam" id="PF00583">
    <property type="entry name" value="Acetyltransf_1"/>
    <property type="match status" value="1"/>
</dbReference>
<organism evidence="2 3">
    <name type="scientific">Flectobacillus roseus</name>
    <dbReference type="NCBI Taxonomy" id="502259"/>
    <lineage>
        <taxon>Bacteria</taxon>
        <taxon>Pseudomonadati</taxon>
        <taxon>Bacteroidota</taxon>
        <taxon>Cytophagia</taxon>
        <taxon>Cytophagales</taxon>
        <taxon>Flectobacillaceae</taxon>
        <taxon>Flectobacillus</taxon>
    </lineage>
</organism>
<dbReference type="SUPFAM" id="SSF55729">
    <property type="entry name" value="Acyl-CoA N-acyltransferases (Nat)"/>
    <property type="match status" value="1"/>
</dbReference>
<dbReference type="RefSeq" id="WP_283345773.1">
    <property type="nucleotide sequence ID" value="NZ_JASHIF010000019.1"/>
</dbReference>
<sequence length="146" mass="16276">MLIRQATISDLPSILQLYAEVLDKGQVLSLSEAEVLFQKMSSYPNYKVYVAEQEHQVIGTFALLIMDNLAHRGTPSGIVEDVAVQENLQGKGIGRQMMKYAMQVCSEAGCYKLVLSSNQKRVEAHAFYESLGFDKHGFSFLVPTLL</sequence>
<dbReference type="EMBL" id="JASHIF010000019">
    <property type="protein sequence ID" value="MDI9861324.1"/>
    <property type="molecule type" value="Genomic_DNA"/>
</dbReference>
<dbReference type="CDD" id="cd04301">
    <property type="entry name" value="NAT_SF"/>
    <property type="match status" value="1"/>
</dbReference>
<accession>A0ABT6YCZ7</accession>
<comment type="caution">
    <text evidence="2">The sequence shown here is derived from an EMBL/GenBank/DDBJ whole genome shotgun (WGS) entry which is preliminary data.</text>
</comment>
<dbReference type="InterPro" id="IPR039143">
    <property type="entry name" value="GNPNAT1-like"/>
</dbReference>
<protein>
    <submittedName>
        <fullName evidence="2">GNAT family N-acetyltransferase</fullName>
    </submittedName>
</protein>
<dbReference type="PANTHER" id="PTHR13355">
    <property type="entry name" value="GLUCOSAMINE 6-PHOSPHATE N-ACETYLTRANSFERASE"/>
    <property type="match status" value="1"/>
</dbReference>